<evidence type="ECO:0000313" key="3">
    <source>
        <dbReference type="EMBL" id="TLD69944.1"/>
    </source>
</evidence>
<dbReference type="Gene3D" id="3.40.50.2000">
    <property type="entry name" value="Glycogen Phosphorylase B"/>
    <property type="match status" value="2"/>
</dbReference>
<evidence type="ECO:0000313" key="4">
    <source>
        <dbReference type="Proteomes" id="UP000306196"/>
    </source>
</evidence>
<dbReference type="GO" id="GO:0009103">
    <property type="term" value="P:lipopolysaccharide biosynthetic process"/>
    <property type="evidence" value="ECO:0007669"/>
    <property type="project" value="TreeGrafter"/>
</dbReference>
<sequence>MSPTLMNGKTNAVAADTPIRVFFCCTGLGAVNRGFETFFREAFDELKTDPKIEALLIKGAKQDHTGSQRTPDEHAIRFFSRTGKIATAIGRLTGRSAYAVEQWSSFPAVVRQIRKFHPAVVFYSEANLGFLLHRFRRQIGVPYRLLFSNGGPCHPPFTQYDFVHQVAPVYHQEAIHFGEPPAKHFLVPYGIKVPSSPFPDADAKRRLRSTLNLPLNRPIVLSVGWISKHHKRMDFVIEEIARMSGPRPFLQLLGSTDSQSNEIITLANERLGSDNYSVLSLPKESVHDYYQASDAFVLASLSEGFGRVYIESLMHGLPTIAHRNEVTEYVLSDVGTLIDLTKPGQLAAQLSEELGKTPVSSFEEMSRRRNSIVRRFSWDALRTSYIDMFRSVASTFTHS</sequence>
<dbReference type="PANTHER" id="PTHR46401">
    <property type="entry name" value="GLYCOSYLTRANSFERASE WBBK-RELATED"/>
    <property type="match status" value="1"/>
</dbReference>
<name>A0A5R8KCA3_9BACT</name>
<accession>A0A5R8KCA3</accession>
<dbReference type="AlphaFoldDB" id="A0A5R8KCA3"/>
<dbReference type="SUPFAM" id="SSF53756">
    <property type="entry name" value="UDP-Glycosyltransferase/glycogen phosphorylase"/>
    <property type="match status" value="1"/>
</dbReference>
<dbReference type="Proteomes" id="UP000306196">
    <property type="component" value="Unassembled WGS sequence"/>
</dbReference>
<keyword evidence="1 3" id="KW-0808">Transferase</keyword>
<dbReference type="GO" id="GO:0016757">
    <property type="term" value="F:glycosyltransferase activity"/>
    <property type="evidence" value="ECO:0007669"/>
    <property type="project" value="InterPro"/>
</dbReference>
<protein>
    <submittedName>
        <fullName evidence="3">Glycosyltransferase family 4 protein</fullName>
    </submittedName>
</protein>
<dbReference type="Pfam" id="PF00534">
    <property type="entry name" value="Glycos_transf_1"/>
    <property type="match status" value="1"/>
</dbReference>
<gene>
    <name evidence="3" type="ORF">FEM03_14525</name>
</gene>
<dbReference type="OrthoDB" id="9802525at2"/>
<dbReference type="InterPro" id="IPR001296">
    <property type="entry name" value="Glyco_trans_1"/>
</dbReference>
<dbReference type="CDD" id="cd03801">
    <property type="entry name" value="GT4_PimA-like"/>
    <property type="match status" value="1"/>
</dbReference>
<evidence type="ECO:0000256" key="1">
    <source>
        <dbReference type="ARBA" id="ARBA00022679"/>
    </source>
</evidence>
<comment type="caution">
    <text evidence="3">The sequence shown here is derived from an EMBL/GenBank/DDBJ whole genome shotgun (WGS) entry which is preliminary data.</text>
</comment>
<organism evidence="3 4">
    <name type="scientific">Phragmitibacter flavus</name>
    <dbReference type="NCBI Taxonomy" id="2576071"/>
    <lineage>
        <taxon>Bacteria</taxon>
        <taxon>Pseudomonadati</taxon>
        <taxon>Verrucomicrobiota</taxon>
        <taxon>Verrucomicrobiia</taxon>
        <taxon>Verrucomicrobiales</taxon>
        <taxon>Verrucomicrobiaceae</taxon>
        <taxon>Phragmitibacter</taxon>
    </lineage>
</organism>
<keyword evidence="4" id="KW-1185">Reference proteome</keyword>
<reference evidence="3 4" key="1">
    <citation type="submission" date="2019-05" db="EMBL/GenBank/DDBJ databases">
        <title>Verrucobacter flavum gen. nov., sp. nov. a new member of the family Verrucomicrobiaceae.</title>
        <authorList>
            <person name="Szuroczki S."/>
            <person name="Abbaszade G."/>
            <person name="Szabo A."/>
            <person name="Felfoldi T."/>
            <person name="Schumann P."/>
            <person name="Boka K."/>
            <person name="Keki Z."/>
            <person name="Toumi M."/>
            <person name="Toth E."/>
        </authorList>
    </citation>
    <scope>NUCLEOTIDE SEQUENCE [LARGE SCALE GENOMIC DNA]</scope>
    <source>
        <strain evidence="3 4">MG-N-17</strain>
    </source>
</reference>
<proteinExistence type="predicted"/>
<evidence type="ECO:0000259" key="2">
    <source>
        <dbReference type="Pfam" id="PF00534"/>
    </source>
</evidence>
<dbReference type="PANTHER" id="PTHR46401:SF2">
    <property type="entry name" value="GLYCOSYLTRANSFERASE WBBK-RELATED"/>
    <property type="match status" value="1"/>
</dbReference>
<feature type="domain" description="Glycosyl transferase family 1" evidence="2">
    <location>
        <begin position="205"/>
        <end position="351"/>
    </location>
</feature>
<dbReference type="EMBL" id="VAUV01000010">
    <property type="protein sequence ID" value="TLD69944.1"/>
    <property type="molecule type" value="Genomic_DNA"/>
</dbReference>